<feature type="chain" id="PRO_5038538331" description="Lipoprotein" evidence="1">
    <location>
        <begin position="25"/>
        <end position="272"/>
    </location>
</feature>
<reference evidence="2" key="1">
    <citation type="submission" date="2020-10" db="EMBL/GenBank/DDBJ databases">
        <authorList>
            <person name="Gilroy R."/>
        </authorList>
    </citation>
    <scope>NUCLEOTIDE SEQUENCE</scope>
    <source>
        <strain evidence="2">1383</strain>
    </source>
</reference>
<name>A0A9D1H9A3_9FLAO</name>
<reference evidence="2" key="2">
    <citation type="journal article" date="2021" name="PeerJ">
        <title>Extensive microbial diversity within the chicken gut microbiome revealed by metagenomics and culture.</title>
        <authorList>
            <person name="Gilroy R."/>
            <person name="Ravi A."/>
            <person name="Getino M."/>
            <person name="Pursley I."/>
            <person name="Horton D.L."/>
            <person name="Alikhan N.F."/>
            <person name="Baker D."/>
            <person name="Gharbi K."/>
            <person name="Hall N."/>
            <person name="Watson M."/>
            <person name="Adriaenssens E.M."/>
            <person name="Foster-Nyarko E."/>
            <person name="Jarju S."/>
            <person name="Secka A."/>
            <person name="Antonio M."/>
            <person name="Oren A."/>
            <person name="Chaudhuri R.R."/>
            <person name="La Ragione R."/>
            <person name="Hildebrand F."/>
            <person name="Pallen M.J."/>
        </authorList>
    </citation>
    <scope>NUCLEOTIDE SEQUENCE</scope>
    <source>
        <strain evidence="2">1383</strain>
    </source>
</reference>
<evidence type="ECO:0000256" key="1">
    <source>
        <dbReference type="SAM" id="SignalP"/>
    </source>
</evidence>
<evidence type="ECO:0008006" key="4">
    <source>
        <dbReference type="Google" id="ProtNLM"/>
    </source>
</evidence>
<protein>
    <recommendedName>
        <fullName evidence="4">Lipoprotein</fullName>
    </recommendedName>
</protein>
<accession>A0A9D1H9A3</accession>
<dbReference type="PROSITE" id="PS51257">
    <property type="entry name" value="PROKAR_LIPOPROTEIN"/>
    <property type="match status" value="1"/>
</dbReference>
<proteinExistence type="predicted"/>
<dbReference type="AlphaFoldDB" id="A0A9D1H9A3"/>
<dbReference type="Proteomes" id="UP000824161">
    <property type="component" value="Unassembled WGS sequence"/>
</dbReference>
<gene>
    <name evidence="2" type="ORF">IAC44_03210</name>
</gene>
<sequence length="272" mass="30940">MMRKTGLAVAVVLSLVLASCTATRATVGQGLPAPERGAALFRAQADSLTYSQRDSMAVRWYAAGDFPRFMRHFQRVDTRIVTSDGRTVKAHYYVAPDYLCVGTDEDFLRLPLTPRAAQRIADLLGCFLSTPTICDQVYRAARVKLEPMPMMCERESFRTFVVHNYIIEGQRKGRKGLIAGHKKDVVLTAALEGKPNRIALYGWHTLDGKPIQPVYTGHIFHYVDYSHGFRLVRRDIWVDGRRMDYTEVLAHPEYWRVLTDRPGQKMTAYPAR</sequence>
<feature type="signal peptide" evidence="1">
    <location>
        <begin position="1"/>
        <end position="24"/>
    </location>
</feature>
<dbReference type="EMBL" id="DVLY01000075">
    <property type="protein sequence ID" value="HIT97826.1"/>
    <property type="molecule type" value="Genomic_DNA"/>
</dbReference>
<comment type="caution">
    <text evidence="2">The sequence shown here is derived from an EMBL/GenBank/DDBJ whole genome shotgun (WGS) entry which is preliminary data.</text>
</comment>
<evidence type="ECO:0000313" key="3">
    <source>
        <dbReference type="Proteomes" id="UP000824161"/>
    </source>
</evidence>
<evidence type="ECO:0000313" key="2">
    <source>
        <dbReference type="EMBL" id="HIT97826.1"/>
    </source>
</evidence>
<organism evidence="2 3">
    <name type="scientific">Candidatus Merdimorpha stercoravium</name>
    <dbReference type="NCBI Taxonomy" id="2840863"/>
    <lineage>
        <taxon>Bacteria</taxon>
        <taxon>Pseudomonadati</taxon>
        <taxon>Bacteroidota</taxon>
        <taxon>Flavobacteriia</taxon>
        <taxon>Flavobacteriales</taxon>
        <taxon>Candidatus Merdimorpha</taxon>
    </lineage>
</organism>
<keyword evidence="1" id="KW-0732">Signal</keyword>